<dbReference type="EMBL" id="JABJVM010000001">
    <property type="protein sequence ID" value="MBA3924948.1"/>
    <property type="molecule type" value="Genomic_DNA"/>
</dbReference>
<proteinExistence type="predicted"/>
<dbReference type="InterPro" id="IPR008308">
    <property type="entry name" value="YpbB-like"/>
</dbReference>
<accession>A0A7W1YEW0</accession>
<comment type="caution">
    <text evidence="2">The sequence shown here is derived from an EMBL/GenBank/DDBJ whole genome shotgun (WGS) entry which is preliminary data.</text>
</comment>
<dbReference type="RefSeq" id="WP_181675188.1">
    <property type="nucleotide sequence ID" value="NZ_JABJVM010000001.1"/>
</dbReference>
<protein>
    <recommendedName>
        <fullName evidence="1">Helicase Helix-turn-helix domain-containing protein</fullName>
    </recommendedName>
</protein>
<dbReference type="AlphaFoldDB" id="A0A7W1YEW0"/>
<evidence type="ECO:0000313" key="2">
    <source>
        <dbReference type="EMBL" id="MBA3924948.1"/>
    </source>
</evidence>
<sequence>MDELDHYLLAIIASFPLKRKPAFLFAVATGKRTGQAVQDSHLFEATPLFACVPTLRQLNFDARLKRMEENGLLGITEDGVALLTEIEHPFKTRFPYIDGFLYQNRTNAFFERLLLAIQVFSNFKHGQKHYLPIVRDEQAQIVVKWWLAEHLAGETKDAVRGRFYVELEQWLQQVDGALYVPRFSGGDYIGKTALQVAAELELSPWKYYFEWLNGLHQLFARMMDDFPLLYGLMPDATQGLTSSARKTWQLAEQGVLFENMAAIRRLKESTIQDHIVEIAATIPGFNVISWVDSEMIAAISQRQWRSLKDIKQAFPALDYFQIRLALIARRSGVICS</sequence>
<dbReference type="PIRSF" id="PIRSF021350">
    <property type="entry name" value="UCP021350"/>
    <property type="match status" value="1"/>
</dbReference>
<gene>
    <name evidence="2" type="ORF">HPK16_01230</name>
</gene>
<keyword evidence="3" id="KW-1185">Reference proteome</keyword>
<feature type="domain" description="Helicase Helix-turn-helix" evidence="1">
    <location>
        <begin position="243"/>
        <end position="326"/>
    </location>
</feature>
<reference evidence="2 3" key="2">
    <citation type="submission" date="2020-08" db="EMBL/GenBank/DDBJ databases">
        <title>Listeria ohnekaius sp. nov. and Listeria portnoyii sp. nov. isolated from non-agricultural and natural environments.</title>
        <authorList>
            <person name="Weller D."/>
            <person name="Belias A.M."/>
            <person name="Liao J."/>
            <person name="Guo S."/>
            <person name="Orsi R.H."/>
            <person name="Wiedmann M."/>
        </authorList>
    </citation>
    <scope>NUCLEOTIDE SEQUENCE [LARGE SCALE GENOMIC DNA]</scope>
    <source>
        <strain evidence="2 3">FSL W9-0585</strain>
    </source>
</reference>
<reference evidence="2 3" key="1">
    <citation type="submission" date="2020-05" db="EMBL/GenBank/DDBJ databases">
        <authorList>
            <person name="Carlin C.R."/>
        </authorList>
    </citation>
    <scope>NUCLEOTIDE SEQUENCE [LARGE SCALE GENOMIC DNA]</scope>
    <source>
        <strain evidence="2 3">FSL W9-0585</strain>
    </source>
</reference>
<organism evidence="2 3">
    <name type="scientific">Listeria rustica</name>
    <dbReference type="NCBI Taxonomy" id="2713503"/>
    <lineage>
        <taxon>Bacteria</taxon>
        <taxon>Bacillati</taxon>
        <taxon>Bacillota</taxon>
        <taxon>Bacilli</taxon>
        <taxon>Bacillales</taxon>
        <taxon>Listeriaceae</taxon>
        <taxon>Listeria</taxon>
    </lineage>
</organism>
<evidence type="ECO:0000259" key="1">
    <source>
        <dbReference type="Pfam" id="PF14493"/>
    </source>
</evidence>
<dbReference type="Proteomes" id="UP000548787">
    <property type="component" value="Unassembled WGS sequence"/>
</dbReference>
<dbReference type="InterPro" id="IPR029491">
    <property type="entry name" value="Helicase_HTH"/>
</dbReference>
<name>A0A7W1YEW0_9LIST</name>
<evidence type="ECO:0000313" key="3">
    <source>
        <dbReference type="Proteomes" id="UP000548787"/>
    </source>
</evidence>
<dbReference type="Pfam" id="PF14493">
    <property type="entry name" value="HTH_40"/>
    <property type="match status" value="1"/>
</dbReference>